<organism evidence="1 2">
    <name type="scientific">Hibiscus sabdariffa</name>
    <name type="common">roselle</name>
    <dbReference type="NCBI Taxonomy" id="183260"/>
    <lineage>
        <taxon>Eukaryota</taxon>
        <taxon>Viridiplantae</taxon>
        <taxon>Streptophyta</taxon>
        <taxon>Embryophyta</taxon>
        <taxon>Tracheophyta</taxon>
        <taxon>Spermatophyta</taxon>
        <taxon>Magnoliopsida</taxon>
        <taxon>eudicotyledons</taxon>
        <taxon>Gunneridae</taxon>
        <taxon>Pentapetalae</taxon>
        <taxon>rosids</taxon>
        <taxon>malvids</taxon>
        <taxon>Malvales</taxon>
        <taxon>Malvaceae</taxon>
        <taxon>Malvoideae</taxon>
        <taxon>Hibiscus</taxon>
    </lineage>
</organism>
<dbReference type="EMBL" id="JBBPBN010000010">
    <property type="protein sequence ID" value="KAK9030540.1"/>
    <property type="molecule type" value="Genomic_DNA"/>
</dbReference>
<keyword evidence="2" id="KW-1185">Reference proteome</keyword>
<evidence type="ECO:0000313" key="1">
    <source>
        <dbReference type="EMBL" id="KAK9030540.1"/>
    </source>
</evidence>
<gene>
    <name evidence="1" type="ORF">V6N11_031965</name>
</gene>
<comment type="caution">
    <text evidence="1">The sequence shown here is derived from an EMBL/GenBank/DDBJ whole genome shotgun (WGS) entry which is preliminary data.</text>
</comment>
<protein>
    <submittedName>
        <fullName evidence="1">Uncharacterized protein</fullName>
    </submittedName>
</protein>
<evidence type="ECO:0000313" key="2">
    <source>
        <dbReference type="Proteomes" id="UP001396334"/>
    </source>
</evidence>
<reference evidence="1 2" key="1">
    <citation type="journal article" date="2024" name="G3 (Bethesda)">
        <title>Genome assembly of Hibiscus sabdariffa L. provides insights into metabolisms of medicinal natural products.</title>
        <authorList>
            <person name="Kim T."/>
        </authorList>
    </citation>
    <scope>NUCLEOTIDE SEQUENCE [LARGE SCALE GENOMIC DNA]</scope>
    <source>
        <strain evidence="1">TK-2024</strain>
        <tissue evidence="1">Old leaves</tissue>
    </source>
</reference>
<accession>A0ABR2SZ65</accession>
<proteinExistence type="predicted"/>
<name>A0ABR2SZ65_9ROSI</name>
<dbReference type="Proteomes" id="UP001396334">
    <property type="component" value="Unassembled WGS sequence"/>
</dbReference>
<sequence length="99" mass="10765">MVIVPGPFRWSRYLFCRVGICVSSLAVSQSSTDNQGGNKEPTMATNFARAGKSTLVPIVGPILNQTPGLYLNSENFTIAMNRDREDSPIEHVDGRDGHG</sequence>